<accession>A0AAJ0CZJ0</accession>
<feature type="transmembrane region" description="Helical" evidence="6">
    <location>
        <begin position="51"/>
        <end position="71"/>
    </location>
</feature>
<keyword evidence="3 6" id="KW-1133">Transmembrane helix</keyword>
<evidence type="ECO:0000256" key="6">
    <source>
        <dbReference type="SAM" id="Phobius"/>
    </source>
</evidence>
<feature type="region of interest" description="Disordered" evidence="5">
    <location>
        <begin position="1"/>
        <end position="35"/>
    </location>
</feature>
<dbReference type="Proteomes" id="UP001251528">
    <property type="component" value="Unassembled WGS sequence"/>
</dbReference>
<dbReference type="SUPFAM" id="SSF103473">
    <property type="entry name" value="MFS general substrate transporter"/>
    <property type="match status" value="1"/>
</dbReference>
<dbReference type="PANTHER" id="PTHR23507:SF1">
    <property type="entry name" value="FI18259P1-RELATED"/>
    <property type="match status" value="1"/>
</dbReference>
<evidence type="ECO:0000256" key="3">
    <source>
        <dbReference type="ARBA" id="ARBA00022989"/>
    </source>
</evidence>
<feature type="transmembrane region" description="Helical" evidence="6">
    <location>
        <begin position="313"/>
        <end position="332"/>
    </location>
</feature>
<name>A0AAJ0CZJ0_9HYPO</name>
<feature type="transmembrane region" description="Helical" evidence="6">
    <location>
        <begin position="368"/>
        <end position="390"/>
    </location>
</feature>
<evidence type="ECO:0000256" key="5">
    <source>
        <dbReference type="SAM" id="MobiDB-lite"/>
    </source>
</evidence>
<evidence type="ECO:0000313" key="8">
    <source>
        <dbReference type="Proteomes" id="UP001251528"/>
    </source>
</evidence>
<keyword evidence="4 6" id="KW-0472">Membrane</keyword>
<gene>
    <name evidence="7" type="ORF">QQS21_000063</name>
</gene>
<proteinExistence type="predicted"/>
<evidence type="ECO:0000313" key="7">
    <source>
        <dbReference type="EMBL" id="KAK2616974.1"/>
    </source>
</evidence>
<organism evidence="7 8">
    <name type="scientific">Conoideocrella luteorostrata</name>
    <dbReference type="NCBI Taxonomy" id="1105319"/>
    <lineage>
        <taxon>Eukaryota</taxon>
        <taxon>Fungi</taxon>
        <taxon>Dikarya</taxon>
        <taxon>Ascomycota</taxon>
        <taxon>Pezizomycotina</taxon>
        <taxon>Sordariomycetes</taxon>
        <taxon>Hypocreomycetidae</taxon>
        <taxon>Hypocreales</taxon>
        <taxon>Clavicipitaceae</taxon>
        <taxon>Conoideocrella</taxon>
    </lineage>
</organism>
<feature type="transmembrane region" description="Helical" evidence="6">
    <location>
        <begin position="270"/>
        <end position="293"/>
    </location>
</feature>
<evidence type="ECO:0008006" key="9">
    <source>
        <dbReference type="Google" id="ProtNLM"/>
    </source>
</evidence>
<comment type="subcellular location">
    <subcellularLocation>
        <location evidence="1">Membrane</location>
        <topology evidence="1">Multi-pass membrane protein</topology>
    </subcellularLocation>
</comment>
<dbReference type="EMBL" id="JASWJB010000001">
    <property type="protein sequence ID" value="KAK2616974.1"/>
    <property type="molecule type" value="Genomic_DNA"/>
</dbReference>
<evidence type="ECO:0000256" key="1">
    <source>
        <dbReference type="ARBA" id="ARBA00004141"/>
    </source>
</evidence>
<feature type="transmembrane region" description="Helical" evidence="6">
    <location>
        <begin position="437"/>
        <end position="453"/>
    </location>
</feature>
<dbReference type="GO" id="GO:0016020">
    <property type="term" value="C:membrane"/>
    <property type="evidence" value="ECO:0007669"/>
    <property type="project" value="UniProtKB-SubCell"/>
</dbReference>
<sequence length="454" mass="50088">MPSNMAAQDERRPLLPPPEEDEEEEDGVQAHDDHSLDNDLPQDYFAIADRVTVLVLLALAVVTNTIGGQLYNGAMYLVQSDIACHEFQSNATFPPFRACESPEGREELAVIEFWKGQLALLAGLLTAVSYGIAADKFSRRNLLALSIGGTQLSMAGEIIIYGLQFTVFLYIQTLTTVATLVSWPLVFRLTEKNPWLAVYIGLATTCIGTILILFLPATRDVTSLERMDQPRENQGSRSGNFVSQLYSHCKTAAKPLVSAARLVCVNNKRLFALLLAIFLAYTSPYAGLLATFYSIERLRWNMEQASLVMLVKSWSGLVLNALILPIVAQVLIRLRFTPVEKDLWLARGTILAVMVGSLITGLSNSKAVLITGTVLLSPDNAFLLAARSLLAIFNREQRIGMLFSLVATMEIVSTLVGRPFLTWLFKVGAKWEPEWSGLPFFVVFILTGIALIII</sequence>
<dbReference type="AlphaFoldDB" id="A0AAJ0CZJ0"/>
<dbReference type="Gene3D" id="1.20.1250.20">
    <property type="entry name" value="MFS general substrate transporter like domains"/>
    <property type="match status" value="1"/>
</dbReference>
<evidence type="ECO:0000256" key="4">
    <source>
        <dbReference type="ARBA" id="ARBA00023136"/>
    </source>
</evidence>
<reference evidence="7" key="1">
    <citation type="submission" date="2023-06" db="EMBL/GenBank/DDBJ databases">
        <title>Conoideocrella luteorostrata (Hypocreales: Clavicipitaceae), a potential biocontrol fungus for elongate hemlock scale in United States Christmas tree production areas.</title>
        <authorList>
            <person name="Barrett H."/>
            <person name="Lovett B."/>
            <person name="Macias A.M."/>
            <person name="Stajich J.E."/>
            <person name="Kasson M.T."/>
        </authorList>
    </citation>
    <scope>NUCLEOTIDE SEQUENCE</scope>
    <source>
        <strain evidence="7">ARSEF 14590</strain>
    </source>
</reference>
<keyword evidence="2 6" id="KW-0812">Transmembrane</keyword>
<feature type="transmembrane region" description="Helical" evidence="6">
    <location>
        <begin position="195"/>
        <end position="217"/>
    </location>
</feature>
<feature type="transmembrane region" description="Helical" evidence="6">
    <location>
        <begin position="402"/>
        <end position="425"/>
    </location>
</feature>
<protein>
    <recommendedName>
        <fullName evidence="9">MFS general substrate transporter</fullName>
    </recommendedName>
</protein>
<feature type="transmembrane region" description="Helical" evidence="6">
    <location>
        <begin position="158"/>
        <end position="183"/>
    </location>
</feature>
<keyword evidence="8" id="KW-1185">Reference proteome</keyword>
<comment type="caution">
    <text evidence="7">The sequence shown here is derived from an EMBL/GenBank/DDBJ whole genome shotgun (WGS) entry which is preliminary data.</text>
</comment>
<dbReference type="PANTHER" id="PTHR23507">
    <property type="entry name" value="ZGC:174356"/>
    <property type="match status" value="1"/>
</dbReference>
<feature type="compositionally biased region" description="Acidic residues" evidence="5">
    <location>
        <begin position="18"/>
        <end position="27"/>
    </location>
</feature>
<dbReference type="GO" id="GO:0022857">
    <property type="term" value="F:transmembrane transporter activity"/>
    <property type="evidence" value="ECO:0007669"/>
    <property type="project" value="TreeGrafter"/>
</dbReference>
<evidence type="ECO:0000256" key="2">
    <source>
        <dbReference type="ARBA" id="ARBA00022692"/>
    </source>
</evidence>
<dbReference type="InterPro" id="IPR036259">
    <property type="entry name" value="MFS_trans_sf"/>
</dbReference>
<feature type="transmembrane region" description="Helical" evidence="6">
    <location>
        <begin position="344"/>
        <end position="362"/>
    </location>
</feature>